<keyword evidence="2" id="KW-0446">Lipid-binding</keyword>
<dbReference type="CDD" id="cd19438">
    <property type="entry name" value="lipocalin_Blc-like"/>
    <property type="match status" value="1"/>
</dbReference>
<evidence type="ECO:0000313" key="5">
    <source>
        <dbReference type="EMBL" id="KCZ95184.1"/>
    </source>
</evidence>
<feature type="domain" description="Lipocalin/cytosolic fatty-acid binding" evidence="4">
    <location>
        <begin position="37"/>
        <end position="177"/>
    </location>
</feature>
<dbReference type="OrthoDB" id="594739at2"/>
<dbReference type="PATRIC" id="fig|1280951.3.peg.1196"/>
<evidence type="ECO:0000256" key="1">
    <source>
        <dbReference type="ARBA" id="ARBA00006889"/>
    </source>
</evidence>
<dbReference type="PANTHER" id="PTHR10612">
    <property type="entry name" value="APOLIPOPROTEIN D"/>
    <property type="match status" value="1"/>
</dbReference>
<organism evidence="5 6">
    <name type="scientific">Hyphomonas hirschiana VP5</name>
    <dbReference type="NCBI Taxonomy" id="1280951"/>
    <lineage>
        <taxon>Bacteria</taxon>
        <taxon>Pseudomonadati</taxon>
        <taxon>Pseudomonadota</taxon>
        <taxon>Alphaproteobacteria</taxon>
        <taxon>Hyphomonadales</taxon>
        <taxon>Hyphomonadaceae</taxon>
        <taxon>Hyphomonas</taxon>
    </lineage>
</organism>
<dbReference type="EMBL" id="ARYI01000004">
    <property type="protein sequence ID" value="KCZ95184.1"/>
    <property type="molecule type" value="Genomic_DNA"/>
</dbReference>
<dbReference type="SUPFAM" id="SSF50814">
    <property type="entry name" value="Lipocalins"/>
    <property type="match status" value="1"/>
</dbReference>
<keyword evidence="3" id="KW-0564">Palmitate</keyword>
<protein>
    <recommendedName>
        <fullName evidence="2">Outer membrane lipoprotein Blc</fullName>
    </recommendedName>
</protein>
<proteinExistence type="inferred from homology"/>
<keyword evidence="2" id="KW-0472">Membrane</keyword>
<dbReference type="InterPro" id="IPR022271">
    <property type="entry name" value="Lipocalin_ApoD"/>
</dbReference>
<dbReference type="GO" id="GO:0009279">
    <property type="term" value="C:cell outer membrane"/>
    <property type="evidence" value="ECO:0007669"/>
    <property type="project" value="UniProtKB-SubCell"/>
</dbReference>
<dbReference type="Proteomes" id="UP000025061">
    <property type="component" value="Unassembled WGS sequence"/>
</dbReference>
<dbReference type="InterPro" id="IPR012674">
    <property type="entry name" value="Calycin"/>
</dbReference>
<dbReference type="InterPro" id="IPR000566">
    <property type="entry name" value="Lipocln_cytosolic_FA-bd_dom"/>
</dbReference>
<dbReference type="PANTHER" id="PTHR10612:SF34">
    <property type="entry name" value="APOLIPOPROTEIN D"/>
    <property type="match status" value="1"/>
</dbReference>
<dbReference type="PRINTS" id="PR01171">
    <property type="entry name" value="BCTLIPOCALIN"/>
</dbReference>
<dbReference type="PIRSF" id="PIRSF036893">
    <property type="entry name" value="Lipocalin_ApoD"/>
    <property type="match status" value="1"/>
</dbReference>
<accession>A0A059FWY0</accession>
<dbReference type="PROSITE" id="PS00213">
    <property type="entry name" value="LIPOCALIN"/>
    <property type="match status" value="1"/>
</dbReference>
<dbReference type="Gene3D" id="2.40.128.20">
    <property type="match status" value="1"/>
</dbReference>
<dbReference type="GO" id="GO:0008289">
    <property type="term" value="F:lipid binding"/>
    <property type="evidence" value="ECO:0007669"/>
    <property type="project" value="UniProtKB-UniRule"/>
</dbReference>
<dbReference type="InterPro" id="IPR022272">
    <property type="entry name" value="Lipocalin_CS"/>
</dbReference>
<comment type="subcellular location">
    <subcellularLocation>
        <location evidence="2">Cell outer membrane</location>
    </subcellularLocation>
</comment>
<dbReference type="InterPro" id="IPR047202">
    <property type="entry name" value="Lipocalin_Blc-like_dom"/>
</dbReference>
<evidence type="ECO:0000256" key="2">
    <source>
        <dbReference type="PIRNR" id="PIRNR036893"/>
    </source>
</evidence>
<dbReference type="RefSeq" id="WP_011647392.1">
    <property type="nucleotide sequence ID" value="NZ_ARYI01000004.1"/>
</dbReference>
<keyword evidence="6" id="KW-1185">Reference proteome</keyword>
<comment type="caution">
    <text evidence="5">The sequence shown here is derived from an EMBL/GenBank/DDBJ whole genome shotgun (WGS) entry which is preliminary data.</text>
</comment>
<feature type="lipid moiety-binding region" description="S-diacylglycerol cysteine" evidence="3">
    <location>
        <position position="18"/>
    </location>
</feature>
<dbReference type="InterPro" id="IPR002446">
    <property type="entry name" value="Lipocalin_bac"/>
</dbReference>
<evidence type="ECO:0000259" key="4">
    <source>
        <dbReference type="Pfam" id="PF08212"/>
    </source>
</evidence>
<dbReference type="AlphaFoldDB" id="A0A059FWY0"/>
<comment type="function">
    <text evidence="2">Involved in the storage or transport of lipids necessary for membrane maintenance under stressful conditions. Displays a binding preference for lysophospholipids.</text>
</comment>
<comment type="subunit">
    <text evidence="2">Homodimer.</text>
</comment>
<keyword evidence="2" id="KW-0998">Cell outer membrane</keyword>
<keyword evidence="2 3" id="KW-0449">Lipoprotein</keyword>
<comment type="similarity">
    <text evidence="1 2">Belongs to the calycin superfamily. Lipocalin family.</text>
</comment>
<dbReference type="PROSITE" id="PS51257">
    <property type="entry name" value="PROKAR_LIPOPROTEIN"/>
    <property type="match status" value="1"/>
</dbReference>
<dbReference type="Pfam" id="PF08212">
    <property type="entry name" value="Lipocalin_2"/>
    <property type="match status" value="1"/>
</dbReference>
<sequence>MKLKHMMAPLSALALAACISQPDYRASDAELPTVSEVDLDRYVGKWHEIARYPNSFERGCVTATAEYAQLPDGKISVTNSCAKEDGKTDVAEGTARVVEGSNGAKLKVKFAPSWVPFAEGDYWVLHLEPDYSAVLVGAPSGKYLWILARDPAPPKAMIDRILKKAEDLGFETDPLTYAGNPA</sequence>
<gene>
    <name evidence="5" type="ORF">HHI_05924</name>
</gene>
<feature type="lipid moiety-binding region" description="N-palmitoyl cysteine" evidence="3">
    <location>
        <position position="18"/>
    </location>
</feature>
<evidence type="ECO:0000313" key="6">
    <source>
        <dbReference type="Proteomes" id="UP000025061"/>
    </source>
</evidence>
<name>A0A059FWY0_9PROT</name>
<evidence type="ECO:0000256" key="3">
    <source>
        <dbReference type="PIRSR" id="PIRSR036893-52"/>
    </source>
</evidence>
<reference evidence="5 6" key="1">
    <citation type="submission" date="2013-04" db="EMBL/GenBank/DDBJ databases">
        <title>Hyphomonas hirschiana VP5 Genome Sequencing.</title>
        <authorList>
            <person name="Lai Q."/>
            <person name="Shao Z."/>
        </authorList>
    </citation>
    <scope>NUCLEOTIDE SEQUENCE [LARGE SCALE GENOMIC DNA]</scope>
    <source>
        <strain evidence="5 6">VP5</strain>
    </source>
</reference>
<dbReference type="GO" id="GO:0006950">
    <property type="term" value="P:response to stress"/>
    <property type="evidence" value="ECO:0007669"/>
    <property type="project" value="UniProtKB-ARBA"/>
</dbReference>